<proteinExistence type="inferred from homology"/>
<keyword evidence="5" id="KW-0378">Hydrolase</keyword>
<evidence type="ECO:0000313" key="6">
    <source>
        <dbReference type="Proteomes" id="UP000199513"/>
    </source>
</evidence>
<gene>
    <name evidence="5" type="ORF">SAMN04488541_1003109</name>
</gene>
<dbReference type="OrthoDB" id="9792284at2"/>
<evidence type="ECO:0000256" key="2">
    <source>
        <dbReference type="ARBA" id="ARBA00023239"/>
    </source>
</evidence>
<dbReference type="InterPro" id="IPR050325">
    <property type="entry name" value="Prot/Nucl_acid_deglycase"/>
</dbReference>
<evidence type="ECO:0000256" key="1">
    <source>
        <dbReference type="ARBA" id="ARBA00023016"/>
    </source>
</evidence>
<dbReference type="PANTHER" id="PTHR48094">
    <property type="entry name" value="PROTEIN/NUCLEIC ACID DEGLYCASE DJ-1-RELATED"/>
    <property type="match status" value="1"/>
</dbReference>
<protein>
    <submittedName>
        <fullName evidence="5">Putative intracellular protease/amidase</fullName>
    </submittedName>
</protein>
<dbReference type="GO" id="GO:0008233">
    <property type="term" value="F:peptidase activity"/>
    <property type="evidence" value="ECO:0007669"/>
    <property type="project" value="UniProtKB-KW"/>
</dbReference>
<evidence type="ECO:0000313" key="5">
    <source>
        <dbReference type="EMBL" id="SFE58179.1"/>
    </source>
</evidence>
<evidence type="ECO:0000256" key="3">
    <source>
        <dbReference type="ARBA" id="ARBA00038493"/>
    </source>
</evidence>
<sequence length="248" mass="27203">MSASLNVLNSEKPKKIALIAANASVSKQTGWHIGFWWAELTHPYWEFVEKGYQVDIYSPEGGTLVADGFSDPEDASGYSAHDLISLGFKKSAHHAKLVENTPSIDQIKVTDYDGIFLTGGQSPMYTFIDNEKLHRLVVAFYEAKKAVGIVCHATCVLLKAKTSDGKLLVEGKTWTGFADDEEKFADNFVGQKIQPFWIEEEAKKIANTNFITGGMFRAFAVRDGNLITGQQQFSGAAAAKLMIEALGV</sequence>
<dbReference type="SUPFAM" id="SSF52317">
    <property type="entry name" value="Class I glutamine amidotransferase-like"/>
    <property type="match status" value="1"/>
</dbReference>
<dbReference type="Gene3D" id="3.40.50.880">
    <property type="match status" value="1"/>
</dbReference>
<keyword evidence="6" id="KW-1185">Reference proteome</keyword>
<dbReference type="GO" id="GO:0005737">
    <property type="term" value="C:cytoplasm"/>
    <property type="evidence" value="ECO:0007669"/>
    <property type="project" value="TreeGrafter"/>
</dbReference>
<organism evidence="5 6">
    <name type="scientific">Thermoflexibacter ruber</name>
    <dbReference type="NCBI Taxonomy" id="1003"/>
    <lineage>
        <taxon>Bacteria</taxon>
        <taxon>Pseudomonadati</taxon>
        <taxon>Bacteroidota</taxon>
        <taxon>Cytophagia</taxon>
        <taxon>Cytophagales</taxon>
        <taxon>Thermoflexibacteraceae</taxon>
        <taxon>Thermoflexibacter</taxon>
    </lineage>
</organism>
<dbReference type="STRING" id="1003.SAMN04488541_1003109"/>
<keyword evidence="1" id="KW-0346">Stress response</keyword>
<comment type="similarity">
    <text evidence="3">Belongs to the peptidase C56 family. HSP31-like subfamily.</text>
</comment>
<dbReference type="RefSeq" id="WP_091539507.1">
    <property type="nucleotide sequence ID" value="NZ_FONY01000003.1"/>
</dbReference>
<dbReference type="PANTHER" id="PTHR48094:SF11">
    <property type="entry name" value="GLUTATHIONE-INDEPENDENT GLYOXALASE HSP31-RELATED"/>
    <property type="match status" value="1"/>
</dbReference>
<evidence type="ECO:0000259" key="4">
    <source>
        <dbReference type="Pfam" id="PF01965"/>
    </source>
</evidence>
<dbReference type="CDD" id="cd03141">
    <property type="entry name" value="GATase1_Hsp31_like"/>
    <property type="match status" value="1"/>
</dbReference>
<dbReference type="GO" id="GO:0019243">
    <property type="term" value="P:methylglyoxal catabolic process to D-lactate via S-lactoyl-glutathione"/>
    <property type="evidence" value="ECO:0007669"/>
    <property type="project" value="TreeGrafter"/>
</dbReference>
<dbReference type="InterPro" id="IPR002818">
    <property type="entry name" value="DJ-1/PfpI"/>
</dbReference>
<dbReference type="EMBL" id="FONY01000003">
    <property type="protein sequence ID" value="SFE58179.1"/>
    <property type="molecule type" value="Genomic_DNA"/>
</dbReference>
<reference evidence="5 6" key="1">
    <citation type="submission" date="2016-10" db="EMBL/GenBank/DDBJ databases">
        <authorList>
            <person name="de Groot N.N."/>
        </authorList>
    </citation>
    <scope>NUCLEOTIDE SEQUENCE [LARGE SCALE GENOMIC DNA]</scope>
    <source>
        <strain>GEY</strain>
        <strain evidence="6">DSM 9560</strain>
    </source>
</reference>
<dbReference type="AlphaFoldDB" id="A0A1I2BQ63"/>
<accession>A0A1I2BQ63</accession>
<name>A0A1I2BQ63_9BACT</name>
<feature type="domain" description="DJ-1/PfpI" evidence="4">
    <location>
        <begin position="39"/>
        <end position="232"/>
    </location>
</feature>
<dbReference type="GO" id="GO:0006508">
    <property type="term" value="P:proteolysis"/>
    <property type="evidence" value="ECO:0007669"/>
    <property type="project" value="UniProtKB-KW"/>
</dbReference>
<dbReference type="Proteomes" id="UP000199513">
    <property type="component" value="Unassembled WGS sequence"/>
</dbReference>
<dbReference type="Pfam" id="PF01965">
    <property type="entry name" value="DJ-1_PfpI"/>
    <property type="match status" value="1"/>
</dbReference>
<dbReference type="GO" id="GO:0019172">
    <property type="term" value="F:glyoxalase III activity"/>
    <property type="evidence" value="ECO:0007669"/>
    <property type="project" value="TreeGrafter"/>
</dbReference>
<dbReference type="InterPro" id="IPR029062">
    <property type="entry name" value="Class_I_gatase-like"/>
</dbReference>
<keyword evidence="5" id="KW-0645">Protease</keyword>
<keyword evidence="2" id="KW-0456">Lyase</keyword>